<dbReference type="PROSITE" id="PS50011">
    <property type="entry name" value="PROTEIN_KINASE_DOM"/>
    <property type="match status" value="1"/>
</dbReference>
<dbReference type="PANTHER" id="PTHR45890">
    <property type="entry name" value="AARF DOMAIN CONTAINING KINASE 2 (PREDICTED)"/>
    <property type="match status" value="1"/>
</dbReference>
<dbReference type="AlphaFoldDB" id="A0A2V4BE10"/>
<reference evidence="2 3" key="1">
    <citation type="submission" date="2016-07" db="EMBL/GenBank/DDBJ databases">
        <title>Draft genome sequence of Prauserella muralis DSM 45305, isolated from a mould-covered wall in an indoor environment.</title>
        <authorList>
            <person name="Ruckert C."/>
            <person name="Albersmeier A."/>
            <person name="Jiang C.-L."/>
            <person name="Jiang Y."/>
            <person name="Kalinowski J."/>
            <person name="Schneider O."/>
            <person name="Winkler A."/>
            <person name="Zotchev S.B."/>
        </authorList>
    </citation>
    <scope>NUCLEOTIDE SEQUENCE [LARGE SCALE GENOMIC DNA]</scope>
    <source>
        <strain evidence="2 3">DSM 45305</strain>
    </source>
</reference>
<name>A0A2V4BE10_9PSEU</name>
<sequence>MPPVGALTLTRRVGTIAGVLAVRTADLGRRRLTRAVRRREKSEWQRWLTETITQLGPAFIKSAQLLSTRRDLVPRQVCEALSGLYDDVRPIPPGELVPLLEPLLGPALAGIVARDGGAATASGSVACVYTAQLPDGSRVAIKVRRPGIERTLATDLTILRRGARLLRRLPGLRGVPITEIVDQLTESIFRQLDLNAECDHLDELYRNMARFERVRVPRPYRELSGKDVIVMEFIEGLQQRRPDEIEEEVREKAVLEALHGVYQMLFQDGLVHCDLHPGNLYFRQDGSVVLVDAGFTVRLTPQAQDKFAGFFLNMAKGNGLRCADIVLSTATPGPATDTDGFRRELSALVDAHSGVCAGDFDLVSFATKLFDIQRRYGLYADPQFVFPILSLLVLEGTIRDYAPDIDFQHEAMPFLVHGTMERAVRAWQAGLTEEERLA</sequence>
<proteinExistence type="predicted"/>
<protein>
    <recommendedName>
        <fullName evidence="1">Protein kinase domain-containing protein</fullName>
    </recommendedName>
</protein>
<dbReference type="CDD" id="cd05121">
    <property type="entry name" value="ABC1_ADCK3-like"/>
    <property type="match status" value="1"/>
</dbReference>
<dbReference type="EMBL" id="MASW01000001">
    <property type="protein sequence ID" value="PXY32762.1"/>
    <property type="molecule type" value="Genomic_DNA"/>
</dbReference>
<accession>A0A2V4BE10</accession>
<dbReference type="InterPro" id="IPR000719">
    <property type="entry name" value="Prot_kinase_dom"/>
</dbReference>
<gene>
    <name evidence="2" type="ORF">BAY60_06500</name>
</gene>
<organism evidence="2 3">
    <name type="scientific">Prauserella muralis</name>
    <dbReference type="NCBI Taxonomy" id="588067"/>
    <lineage>
        <taxon>Bacteria</taxon>
        <taxon>Bacillati</taxon>
        <taxon>Actinomycetota</taxon>
        <taxon>Actinomycetes</taxon>
        <taxon>Pseudonocardiales</taxon>
        <taxon>Pseudonocardiaceae</taxon>
        <taxon>Prauserella</taxon>
    </lineage>
</organism>
<dbReference type="SUPFAM" id="SSF56112">
    <property type="entry name" value="Protein kinase-like (PK-like)"/>
    <property type="match status" value="1"/>
</dbReference>
<dbReference type="Pfam" id="PF03109">
    <property type="entry name" value="ABC1"/>
    <property type="match status" value="1"/>
</dbReference>
<evidence type="ECO:0000259" key="1">
    <source>
        <dbReference type="PROSITE" id="PS50011"/>
    </source>
</evidence>
<feature type="domain" description="Protein kinase" evidence="1">
    <location>
        <begin position="114"/>
        <end position="438"/>
    </location>
</feature>
<dbReference type="Proteomes" id="UP000249915">
    <property type="component" value="Unassembled WGS sequence"/>
</dbReference>
<dbReference type="Gene3D" id="1.10.510.10">
    <property type="entry name" value="Transferase(Phosphotransferase) domain 1"/>
    <property type="match status" value="1"/>
</dbReference>
<dbReference type="InterPro" id="IPR011009">
    <property type="entry name" value="Kinase-like_dom_sf"/>
</dbReference>
<comment type="caution">
    <text evidence="2">The sequence shown here is derived from an EMBL/GenBank/DDBJ whole genome shotgun (WGS) entry which is preliminary data.</text>
</comment>
<keyword evidence="3" id="KW-1185">Reference proteome</keyword>
<dbReference type="GO" id="GO:0004672">
    <property type="term" value="F:protein kinase activity"/>
    <property type="evidence" value="ECO:0007669"/>
    <property type="project" value="InterPro"/>
</dbReference>
<dbReference type="InterPro" id="IPR004147">
    <property type="entry name" value="ABC1_dom"/>
</dbReference>
<dbReference type="PANTHER" id="PTHR45890:SF1">
    <property type="entry name" value="AARF DOMAIN CONTAINING KINASE 2"/>
    <property type="match status" value="1"/>
</dbReference>
<evidence type="ECO:0000313" key="3">
    <source>
        <dbReference type="Proteomes" id="UP000249915"/>
    </source>
</evidence>
<evidence type="ECO:0000313" key="2">
    <source>
        <dbReference type="EMBL" id="PXY32762.1"/>
    </source>
</evidence>
<dbReference type="GO" id="GO:0005524">
    <property type="term" value="F:ATP binding"/>
    <property type="evidence" value="ECO:0007669"/>
    <property type="project" value="InterPro"/>
</dbReference>
<dbReference type="InterPro" id="IPR052402">
    <property type="entry name" value="ADCK_kinase"/>
</dbReference>